<keyword evidence="3" id="KW-1185">Reference proteome</keyword>
<keyword evidence="1" id="KW-0732">Signal</keyword>
<evidence type="ECO:0000313" key="2">
    <source>
        <dbReference type="EMBL" id="SFE99355.1"/>
    </source>
</evidence>
<name>A0A1I2F2G9_9ACTN</name>
<dbReference type="EMBL" id="FONG01000007">
    <property type="protein sequence ID" value="SFE99355.1"/>
    <property type="molecule type" value="Genomic_DNA"/>
</dbReference>
<evidence type="ECO:0000256" key="1">
    <source>
        <dbReference type="SAM" id="SignalP"/>
    </source>
</evidence>
<feature type="signal peptide" evidence="1">
    <location>
        <begin position="1"/>
        <end position="31"/>
    </location>
</feature>
<dbReference type="RefSeq" id="WP_245796041.1">
    <property type="nucleotide sequence ID" value="NZ_FONG01000007.1"/>
</dbReference>
<protein>
    <recommendedName>
        <fullName evidence="4">Tat pathway signal sequence domain protein</fullName>
    </recommendedName>
</protein>
<dbReference type="STRING" id="380248.SAMN05216251_107123"/>
<dbReference type="AlphaFoldDB" id="A0A1I2F2G9"/>
<proteinExistence type="predicted"/>
<feature type="chain" id="PRO_5011554958" description="Tat pathway signal sequence domain protein" evidence="1">
    <location>
        <begin position="32"/>
        <end position="210"/>
    </location>
</feature>
<dbReference type="Proteomes" id="UP000199323">
    <property type="component" value="Unassembled WGS sequence"/>
</dbReference>
<evidence type="ECO:0008006" key="4">
    <source>
        <dbReference type="Google" id="ProtNLM"/>
    </source>
</evidence>
<reference evidence="2 3" key="1">
    <citation type="submission" date="2016-10" db="EMBL/GenBank/DDBJ databases">
        <authorList>
            <person name="de Groot N.N."/>
        </authorList>
    </citation>
    <scope>NUCLEOTIDE SEQUENCE [LARGE SCALE GENOMIC DNA]</scope>
    <source>
        <strain evidence="2 3">CGMCC 4.3510</strain>
    </source>
</reference>
<organism evidence="2 3">
    <name type="scientific">Actinacidiphila alni</name>
    <dbReference type="NCBI Taxonomy" id="380248"/>
    <lineage>
        <taxon>Bacteria</taxon>
        <taxon>Bacillati</taxon>
        <taxon>Actinomycetota</taxon>
        <taxon>Actinomycetes</taxon>
        <taxon>Kitasatosporales</taxon>
        <taxon>Streptomycetaceae</taxon>
        <taxon>Actinacidiphila</taxon>
    </lineage>
</organism>
<sequence>MHTFSRTAKGGMVAGVAIASAFGLAVSPASAVTYTVSGSSSTGAITASAATPTLTDTTTGTKLTCTSSAATATVTNGSHGGTLGTINTVSWNTCKVGGITFSVAAQGLPWTLTGTAATTSAGVTVGTLSGVKATLSGLCNATFASPTSASTGATLNATYTNSTHTLEITGGTLKAYSVSGLCLGLINTNDLATYAAKYVVSPTTLKVVSP</sequence>
<evidence type="ECO:0000313" key="3">
    <source>
        <dbReference type="Proteomes" id="UP000199323"/>
    </source>
</evidence>
<gene>
    <name evidence="2" type="ORF">SAMN05216251_107123</name>
</gene>
<accession>A0A1I2F2G9</accession>